<gene>
    <name evidence="2" type="ORF">P7K49_032481</name>
</gene>
<accession>A0ABQ9TZB3</accession>
<feature type="non-terminal residue" evidence="2">
    <location>
        <position position="1"/>
    </location>
</feature>
<sequence length="82" mass="8596">VACEKTVSAMHHVLQRTIQCAKVGAAGSSGSPSEMGAQCPSARSAAQAGEGVRPSPMHLELRMVQSKRDIEEPEIVVQAVVL</sequence>
<protein>
    <submittedName>
        <fullName evidence="2">Uncharacterized protein</fullName>
    </submittedName>
</protein>
<dbReference type="Gene3D" id="3.40.1190.20">
    <property type="match status" value="1"/>
</dbReference>
<feature type="non-terminal residue" evidence="2">
    <location>
        <position position="82"/>
    </location>
</feature>
<organism evidence="2 3">
    <name type="scientific">Saguinus oedipus</name>
    <name type="common">Cotton-top tamarin</name>
    <name type="synonym">Oedipomidas oedipus</name>
    <dbReference type="NCBI Taxonomy" id="9490"/>
    <lineage>
        <taxon>Eukaryota</taxon>
        <taxon>Metazoa</taxon>
        <taxon>Chordata</taxon>
        <taxon>Craniata</taxon>
        <taxon>Vertebrata</taxon>
        <taxon>Euteleostomi</taxon>
        <taxon>Mammalia</taxon>
        <taxon>Eutheria</taxon>
        <taxon>Euarchontoglires</taxon>
        <taxon>Primates</taxon>
        <taxon>Haplorrhini</taxon>
        <taxon>Platyrrhini</taxon>
        <taxon>Cebidae</taxon>
        <taxon>Callitrichinae</taxon>
        <taxon>Saguinus</taxon>
    </lineage>
</organism>
<evidence type="ECO:0000256" key="1">
    <source>
        <dbReference type="SAM" id="MobiDB-lite"/>
    </source>
</evidence>
<keyword evidence="3" id="KW-1185">Reference proteome</keyword>
<dbReference type="Proteomes" id="UP001266305">
    <property type="component" value="Unassembled WGS sequence"/>
</dbReference>
<feature type="region of interest" description="Disordered" evidence="1">
    <location>
        <begin position="25"/>
        <end position="54"/>
    </location>
</feature>
<evidence type="ECO:0000313" key="2">
    <source>
        <dbReference type="EMBL" id="KAK2089815.1"/>
    </source>
</evidence>
<comment type="caution">
    <text evidence="2">The sequence shown here is derived from an EMBL/GenBank/DDBJ whole genome shotgun (WGS) entry which is preliminary data.</text>
</comment>
<dbReference type="InterPro" id="IPR029056">
    <property type="entry name" value="Ribokinase-like"/>
</dbReference>
<evidence type="ECO:0000313" key="3">
    <source>
        <dbReference type="Proteomes" id="UP001266305"/>
    </source>
</evidence>
<name>A0ABQ9TZB3_SAGOE</name>
<reference evidence="2 3" key="1">
    <citation type="submission" date="2023-05" db="EMBL/GenBank/DDBJ databases">
        <title>B98-5 Cell Line De Novo Hybrid Assembly: An Optical Mapping Approach.</title>
        <authorList>
            <person name="Kananen K."/>
            <person name="Auerbach J.A."/>
            <person name="Kautto E."/>
            <person name="Blachly J.S."/>
        </authorList>
    </citation>
    <scope>NUCLEOTIDE SEQUENCE [LARGE SCALE GENOMIC DNA]</scope>
    <source>
        <strain evidence="2">B95-8</strain>
        <tissue evidence="2">Cell line</tissue>
    </source>
</reference>
<dbReference type="EMBL" id="JASSZA010000018">
    <property type="protein sequence ID" value="KAK2089815.1"/>
    <property type="molecule type" value="Genomic_DNA"/>
</dbReference>
<proteinExistence type="predicted"/>